<dbReference type="InterPro" id="IPR034686">
    <property type="entry name" value="Terpene_cyclase-like_2"/>
</dbReference>
<evidence type="ECO:0000256" key="4">
    <source>
        <dbReference type="ARBA" id="ARBA00022842"/>
    </source>
</evidence>
<comment type="cofactor">
    <cofactor evidence="1 6">
        <name>Mg(2+)</name>
        <dbReference type="ChEBI" id="CHEBI:18420"/>
    </cofactor>
</comment>
<dbReference type="GO" id="GO:0010333">
    <property type="term" value="F:terpene synthase activity"/>
    <property type="evidence" value="ECO:0007669"/>
    <property type="project" value="InterPro"/>
</dbReference>
<dbReference type="PANTHER" id="PTHR35201">
    <property type="entry name" value="TERPENE SYNTHASE"/>
    <property type="match status" value="1"/>
</dbReference>
<evidence type="ECO:0000256" key="5">
    <source>
        <dbReference type="ARBA" id="ARBA00023239"/>
    </source>
</evidence>
<reference evidence="7" key="1">
    <citation type="submission" date="2018-11" db="EMBL/GenBank/DDBJ databases">
        <title>Ascomycete Aspergillus oryzae is an efficient expression host for production of basidiomycete terpenes using genomic DNA sequences.</title>
        <authorList>
            <person name="Nagamine S."/>
            <person name="Kozaki T."/>
            <person name="Liu C."/>
            <person name="Nishishita J."/>
            <person name="Sogahata K."/>
            <person name="Sato Y."/>
            <person name="Minami A."/>
            <person name="Ozaki T."/>
            <person name="Wu J."/>
            <person name="Kawagishi H."/>
            <person name="Schmidt-Dannert C."/>
            <person name="Maruyama J."/>
            <person name="Oikawa H."/>
        </authorList>
    </citation>
    <scope>NUCLEOTIDE SEQUENCE</scope>
    <source>
        <strain evidence="7">CpSTS17</strain>
    </source>
</reference>
<organism evidence="7">
    <name type="scientific">Clitopilus sp</name>
    <dbReference type="NCBI Taxonomy" id="1967123"/>
    <lineage>
        <taxon>Eukaryota</taxon>
        <taxon>Fungi</taxon>
        <taxon>Dikarya</taxon>
        <taxon>Basidiomycota</taxon>
        <taxon>Agaricomycotina</taxon>
        <taxon>Agaricomycetes</taxon>
        <taxon>Agaricomycetidae</taxon>
        <taxon>Agaricales</taxon>
        <taxon>Tricholomatineae</taxon>
        <taxon>Entolomataceae</taxon>
        <taxon>Clitopilus</taxon>
    </lineage>
</organism>
<evidence type="ECO:0000256" key="2">
    <source>
        <dbReference type="ARBA" id="ARBA00006333"/>
    </source>
</evidence>
<dbReference type="GO" id="GO:0008299">
    <property type="term" value="P:isoprenoid biosynthetic process"/>
    <property type="evidence" value="ECO:0007669"/>
    <property type="project" value="UniProtKB-ARBA"/>
</dbReference>
<proteinExistence type="inferred from homology"/>
<dbReference type="Pfam" id="PF19086">
    <property type="entry name" value="Terpene_syn_C_2"/>
    <property type="match status" value="1"/>
</dbReference>
<dbReference type="EMBL" id="LC436361">
    <property type="protein sequence ID" value="BBH51514.1"/>
    <property type="molecule type" value="Genomic_DNA"/>
</dbReference>
<comment type="similarity">
    <text evidence="2 6">Belongs to the terpene synthase family.</text>
</comment>
<dbReference type="GO" id="GO:0046872">
    <property type="term" value="F:metal ion binding"/>
    <property type="evidence" value="ECO:0007669"/>
    <property type="project" value="UniProtKB-KW"/>
</dbReference>
<keyword evidence="5 6" id="KW-0456">Lyase</keyword>
<name>A0A4P2VRC2_9AGAR</name>
<evidence type="ECO:0000256" key="3">
    <source>
        <dbReference type="ARBA" id="ARBA00022723"/>
    </source>
</evidence>
<accession>A0A4P2VRC2</accession>
<sequence>MNSDLQSTLASLDTTYTCRFRARYHAKSEQVMTVVQDYFVKRWPWRSEQAKQLYIKTNLEEATCICFPTTLDDRIETVVTWFCYMHILDDIIEGLEANKATKLVDRLSNIILGTLDPDPEDRLGVMAADVCSRFRLGENDGEEKHGLDIISESCKLLRHTSSADSKLQSLSTYDTFIEWRELDVGLWFSTSLFLWGCGIYMRLHMSNDPEVRQLLRVSGRHIAVANDLFSYRVEALRAGQTSQILLNTIAIIAKEKQVDPQTAMNMTKQRLSEMEEEVEVLIGKLRDRYTGEEGELIERLFVVCKGMMAGNCEWSSICFRYNGAQRAVAA</sequence>
<evidence type="ECO:0000256" key="1">
    <source>
        <dbReference type="ARBA" id="ARBA00001946"/>
    </source>
</evidence>
<dbReference type="PANTHER" id="PTHR35201:SF4">
    <property type="entry name" value="BETA-PINACENE SYNTHASE-RELATED"/>
    <property type="match status" value="1"/>
</dbReference>
<evidence type="ECO:0000256" key="6">
    <source>
        <dbReference type="RuleBase" id="RU366034"/>
    </source>
</evidence>
<keyword evidence="4 6" id="KW-0460">Magnesium</keyword>
<dbReference type="AlphaFoldDB" id="A0A4P2VRC2"/>
<protein>
    <recommendedName>
        <fullName evidence="6">Terpene synthase</fullName>
        <ecNumber evidence="6">4.2.3.-</ecNumber>
    </recommendedName>
</protein>
<dbReference type="InterPro" id="IPR008949">
    <property type="entry name" value="Isoprenoid_synthase_dom_sf"/>
</dbReference>
<evidence type="ECO:0000313" key="7">
    <source>
        <dbReference type="EMBL" id="BBH51514.1"/>
    </source>
</evidence>
<dbReference type="Gene3D" id="1.10.600.10">
    <property type="entry name" value="Farnesyl Diphosphate Synthase"/>
    <property type="match status" value="1"/>
</dbReference>
<dbReference type="EC" id="4.2.3.-" evidence="6"/>
<dbReference type="SUPFAM" id="SSF48576">
    <property type="entry name" value="Terpenoid synthases"/>
    <property type="match status" value="1"/>
</dbReference>
<keyword evidence="3 6" id="KW-0479">Metal-binding</keyword>